<accession>A0AC61Y6S3</accession>
<dbReference type="Proteomes" id="UP000356253">
    <property type="component" value="Unassembled WGS sequence"/>
</dbReference>
<organism evidence="1 2">
    <name type="scientific">Mesonia oceanica</name>
    <dbReference type="NCBI Taxonomy" id="2687242"/>
    <lineage>
        <taxon>Bacteria</taxon>
        <taxon>Pseudomonadati</taxon>
        <taxon>Bacteroidota</taxon>
        <taxon>Flavobacteriia</taxon>
        <taxon>Flavobacteriales</taxon>
        <taxon>Flavobacteriaceae</taxon>
        <taxon>Mesonia</taxon>
    </lineage>
</organism>
<protein>
    <submittedName>
        <fullName evidence="1">Uncharacterized protein</fullName>
    </submittedName>
</protein>
<reference evidence="1" key="1">
    <citation type="submission" date="2019-09" db="EMBL/GenBank/DDBJ databases">
        <authorList>
            <person name="Rodrigo-Torres L."/>
            <person name="Arahal R. D."/>
            <person name="Lucena T."/>
        </authorList>
    </citation>
    <scope>NUCLEOTIDE SEQUENCE</scope>
    <source>
        <strain evidence="1">ISS653</strain>
    </source>
</reference>
<keyword evidence="2" id="KW-1185">Reference proteome</keyword>
<gene>
    <name evidence="1" type="ORF">FVB9532_01474</name>
</gene>
<comment type="caution">
    <text evidence="1">The sequence shown here is derived from an EMBL/GenBank/DDBJ whole genome shotgun (WGS) entry which is preliminary data.</text>
</comment>
<proteinExistence type="predicted"/>
<name>A0AC61Y6S3_9FLAO</name>
<evidence type="ECO:0000313" key="1">
    <source>
        <dbReference type="EMBL" id="VVV00209.1"/>
    </source>
</evidence>
<dbReference type="EMBL" id="CABVMM010000005">
    <property type="protein sequence ID" value="VVV00209.1"/>
    <property type="molecule type" value="Genomic_DNA"/>
</dbReference>
<evidence type="ECO:0000313" key="2">
    <source>
        <dbReference type="Proteomes" id="UP000356253"/>
    </source>
</evidence>
<sequence length="363" mass="41222">MKPILYKLFLLALFFPAVSFANHDYKEKHTKEKKVSKEFSVSQKGTLKIDNSYGNIDISTWDQDRIIINVFIKTNGNNAEEVQKKLDHINVVFNQKGNEVSAVTHFENENKSWWSGIFGNSNNVNMEINYVIKAPAQHNIDIDNDYGAIYMDKLLGNTNISCDYGKIDIGELRGESNTLKFDYTRNSHFGYITNATIQADYSGFTIEEAQNINLRADYSDSNISKVENLQFNCDYGSISVEKARNIEARGDYLSTKIGRVFSSLDLKQAYGSVRIDKLMKGIKNVEIKTDYSGIKLGFDAEMDFQFNVDSSYGGISGTSDLEILKSYEESFSKKITGYYRNQNSNTQLHISNSYANINFKKVP</sequence>